<dbReference type="Proteomes" id="UP001367508">
    <property type="component" value="Unassembled WGS sequence"/>
</dbReference>
<comment type="caution">
    <text evidence="1">The sequence shown here is derived from an EMBL/GenBank/DDBJ whole genome shotgun (WGS) entry which is preliminary data.</text>
</comment>
<proteinExistence type="predicted"/>
<keyword evidence="2" id="KW-1185">Reference proteome</keyword>
<name>A0AAN9QS86_CANGL</name>
<gene>
    <name evidence="1" type="ORF">VNO77_15150</name>
</gene>
<protein>
    <submittedName>
        <fullName evidence="1">Uncharacterized protein</fullName>
    </submittedName>
</protein>
<dbReference type="AlphaFoldDB" id="A0AAN9QS86"/>
<evidence type="ECO:0000313" key="2">
    <source>
        <dbReference type="Proteomes" id="UP001367508"/>
    </source>
</evidence>
<reference evidence="1 2" key="1">
    <citation type="submission" date="2024-01" db="EMBL/GenBank/DDBJ databases">
        <title>The genomes of 5 underutilized Papilionoideae crops provide insights into root nodulation and disease resistanc.</title>
        <authorList>
            <person name="Jiang F."/>
        </authorList>
    </citation>
    <scope>NUCLEOTIDE SEQUENCE [LARGE SCALE GENOMIC DNA]</scope>
    <source>
        <strain evidence="1">LVBAO_FW01</strain>
        <tissue evidence="1">Leaves</tissue>
    </source>
</reference>
<organism evidence="1 2">
    <name type="scientific">Canavalia gladiata</name>
    <name type="common">Sword bean</name>
    <name type="synonym">Dolichos gladiatus</name>
    <dbReference type="NCBI Taxonomy" id="3824"/>
    <lineage>
        <taxon>Eukaryota</taxon>
        <taxon>Viridiplantae</taxon>
        <taxon>Streptophyta</taxon>
        <taxon>Embryophyta</taxon>
        <taxon>Tracheophyta</taxon>
        <taxon>Spermatophyta</taxon>
        <taxon>Magnoliopsida</taxon>
        <taxon>eudicotyledons</taxon>
        <taxon>Gunneridae</taxon>
        <taxon>Pentapetalae</taxon>
        <taxon>rosids</taxon>
        <taxon>fabids</taxon>
        <taxon>Fabales</taxon>
        <taxon>Fabaceae</taxon>
        <taxon>Papilionoideae</taxon>
        <taxon>50 kb inversion clade</taxon>
        <taxon>NPAAA clade</taxon>
        <taxon>indigoferoid/millettioid clade</taxon>
        <taxon>Phaseoleae</taxon>
        <taxon>Canavalia</taxon>
    </lineage>
</organism>
<sequence length="137" mass="15756">MAPMKSASMAPPPRRAMVMIRSRVRLELRPELPADGRRESQGKPCSVVWTHRAVSLWRCVLVTQFDARTERAAVVMSAPRAKHKLEESLSLVSNNRRRRTVRPLQVGYQPPRRATYWNFQGEKASESWRGERSSECP</sequence>
<evidence type="ECO:0000313" key="1">
    <source>
        <dbReference type="EMBL" id="KAK7344916.1"/>
    </source>
</evidence>
<dbReference type="EMBL" id="JAYMYQ010000003">
    <property type="protein sequence ID" value="KAK7344916.1"/>
    <property type="molecule type" value="Genomic_DNA"/>
</dbReference>
<accession>A0AAN9QS86</accession>